<comment type="cofactor">
    <cofactor evidence="1">
        <name>Mg(2+)</name>
        <dbReference type="ChEBI" id="CHEBI:18420"/>
    </cofactor>
</comment>
<evidence type="ECO:0000256" key="2">
    <source>
        <dbReference type="ARBA" id="ARBA00022801"/>
    </source>
</evidence>
<accession>A0A2I0V4B5</accession>
<dbReference type="Gene3D" id="3.90.79.10">
    <property type="entry name" value="Nucleoside Triphosphate Pyrophosphohydrolase"/>
    <property type="match status" value="1"/>
</dbReference>
<dbReference type="AlphaFoldDB" id="A0A2I0V4B5"/>
<protein>
    <submittedName>
        <fullName evidence="4">NUDIX hydrolase</fullName>
    </submittedName>
</protein>
<dbReference type="PROSITE" id="PS51462">
    <property type="entry name" value="NUDIX"/>
    <property type="match status" value="1"/>
</dbReference>
<dbReference type="GO" id="GO:0016787">
    <property type="term" value="F:hydrolase activity"/>
    <property type="evidence" value="ECO:0007669"/>
    <property type="project" value="UniProtKB-KW"/>
</dbReference>
<evidence type="ECO:0000256" key="1">
    <source>
        <dbReference type="ARBA" id="ARBA00001946"/>
    </source>
</evidence>
<dbReference type="Proteomes" id="UP000234956">
    <property type="component" value="Unassembled WGS sequence"/>
</dbReference>
<organism evidence="4 5">
    <name type="scientific">Lysinibacillus fusiformis</name>
    <dbReference type="NCBI Taxonomy" id="28031"/>
    <lineage>
        <taxon>Bacteria</taxon>
        <taxon>Bacillati</taxon>
        <taxon>Bacillota</taxon>
        <taxon>Bacilli</taxon>
        <taxon>Bacillales</taxon>
        <taxon>Bacillaceae</taxon>
        <taxon>Lysinibacillus</taxon>
    </lineage>
</organism>
<dbReference type="EMBL" id="PDFK01000001">
    <property type="protein sequence ID" value="PKU53118.1"/>
    <property type="molecule type" value="Genomic_DNA"/>
</dbReference>
<dbReference type="PANTHER" id="PTHR11839">
    <property type="entry name" value="UDP/ADP-SUGAR PYROPHOSPHATASE"/>
    <property type="match status" value="1"/>
</dbReference>
<dbReference type="PANTHER" id="PTHR11839:SF18">
    <property type="entry name" value="NUDIX HYDROLASE DOMAIN-CONTAINING PROTEIN"/>
    <property type="match status" value="1"/>
</dbReference>
<gene>
    <name evidence="4" type="ORF">CRI88_01955</name>
</gene>
<dbReference type="FunFam" id="3.90.79.10:FF:000024">
    <property type="entry name" value="ADP-ribose pyrophosphatase"/>
    <property type="match status" value="1"/>
</dbReference>
<dbReference type="InterPro" id="IPR000086">
    <property type="entry name" value="NUDIX_hydrolase_dom"/>
</dbReference>
<proteinExistence type="predicted"/>
<evidence type="ECO:0000313" key="5">
    <source>
        <dbReference type="Proteomes" id="UP000234956"/>
    </source>
</evidence>
<comment type="caution">
    <text evidence="4">The sequence shown here is derived from an EMBL/GenBank/DDBJ whole genome shotgun (WGS) entry which is preliminary data.</text>
</comment>
<evidence type="ECO:0000259" key="3">
    <source>
        <dbReference type="PROSITE" id="PS51462"/>
    </source>
</evidence>
<dbReference type="InterPro" id="IPR020084">
    <property type="entry name" value="NUDIX_hydrolase_CS"/>
</dbReference>
<dbReference type="PROSITE" id="PS00893">
    <property type="entry name" value="NUDIX_BOX"/>
    <property type="match status" value="1"/>
</dbReference>
<evidence type="ECO:0000313" key="4">
    <source>
        <dbReference type="EMBL" id="PKU53118.1"/>
    </source>
</evidence>
<dbReference type="RefSeq" id="WP_058843269.1">
    <property type="nucleotide sequence ID" value="NZ_JAZBNI010000003.1"/>
</dbReference>
<keyword evidence="2 4" id="KW-0378">Hydrolase</keyword>
<feature type="domain" description="Nudix hydrolase" evidence="3">
    <location>
        <begin position="40"/>
        <end position="171"/>
    </location>
</feature>
<dbReference type="GO" id="GO:0006753">
    <property type="term" value="P:nucleoside phosphate metabolic process"/>
    <property type="evidence" value="ECO:0007669"/>
    <property type="project" value="TreeGrafter"/>
</dbReference>
<dbReference type="Pfam" id="PF00293">
    <property type="entry name" value="NUDIX"/>
    <property type="match status" value="1"/>
</dbReference>
<name>A0A2I0V4B5_9BACI</name>
<dbReference type="GO" id="GO:0019693">
    <property type="term" value="P:ribose phosphate metabolic process"/>
    <property type="evidence" value="ECO:0007669"/>
    <property type="project" value="TreeGrafter"/>
</dbReference>
<dbReference type="GO" id="GO:0005829">
    <property type="term" value="C:cytosol"/>
    <property type="evidence" value="ECO:0007669"/>
    <property type="project" value="TreeGrafter"/>
</dbReference>
<dbReference type="InterPro" id="IPR015797">
    <property type="entry name" value="NUDIX_hydrolase-like_dom_sf"/>
</dbReference>
<dbReference type="SUPFAM" id="SSF55811">
    <property type="entry name" value="Nudix"/>
    <property type="match status" value="1"/>
</dbReference>
<reference evidence="4 5" key="1">
    <citation type="submission" date="2017-10" db="EMBL/GenBank/DDBJ databases">
        <title>Draft genome of Lysinibacillus fusiformis strain Juneja, a laboratory-derived pathogen of Drosophila melanogaster.</title>
        <authorList>
            <person name="Smith B.R."/>
            <person name="Unckless R.L."/>
        </authorList>
    </citation>
    <scope>NUCLEOTIDE SEQUENCE [LARGE SCALE GENOMIC DNA]</scope>
    <source>
        <strain evidence="4 5">Juneja</strain>
    </source>
</reference>
<sequence>MKKFEEKTTTTTPIYDGRIIKLQIDEVTLPNGQVAKREIIKHPGAVAVIAVTDEGKLVLVEQYRKALERSIVEIPAGKLEPGEEPVVTARRELEEETGYGAHKLTFLQTFATSPGFADEVIHLFVARELYTIDNKADLDEDEFVELLEVSLEEAQIMVADQRIYDAKTAFAVLWLAANLENNLLA</sequence>